<dbReference type="AlphaFoldDB" id="A0A6J7NVE7"/>
<gene>
    <name evidence="1" type="ORF">UFOPK3992_00376</name>
</gene>
<sequence>MASNYSYARLLEDNAWIRKSSDIFYWQCTTRTVQESKLFPVNPYIALSYYNCWYRYPEILRKIDAAMPAEEIGDRAREVSSYVNVIAMGIIQQFYLGGRQFLIDMGMLRPTDGLDDLAFVLDFARRINLGIHRENGYVLNSDNNNKGILLPERRIQVFEADALGCKPGDKLHTSVVKYLATASQYAFLKNCECRLGIHNSGPYKVGNNEMLVRDFVDLAEGDYPWLDGVAAGIEHNNITLPVIMKDTHFGIVDDWGSFEATPSYDHANMIAVGLYTSDYLSDGYLPVAMDNASTMADYLDHSREEMSKTTAELWKVISGWTRDQMIDAGLLVYYAVAKDLAHFAGVYEQDDWFTVEDRTQRLKPIMNDEYGNNSIAELVGYISLASQKNNPYSMSKWSNVDSDMWSLIPYSVLQGDEWTSSVGPIRGGSSSLPKKTGLYTTTRGKLTQDEANAAAREFTSGAVAAGSKYYDDTWIKNNYDRPEADALYRATQANSPALAGKGAGLNRADIDAIRRARGEEPLG</sequence>
<organism evidence="1">
    <name type="scientific">freshwater metagenome</name>
    <dbReference type="NCBI Taxonomy" id="449393"/>
    <lineage>
        <taxon>unclassified sequences</taxon>
        <taxon>metagenomes</taxon>
        <taxon>ecological metagenomes</taxon>
    </lineage>
</organism>
<reference evidence="1" key="1">
    <citation type="submission" date="2020-05" db="EMBL/GenBank/DDBJ databases">
        <authorList>
            <person name="Chiriac C."/>
            <person name="Salcher M."/>
            <person name="Ghai R."/>
            <person name="Kavagutti S V."/>
        </authorList>
    </citation>
    <scope>NUCLEOTIDE SEQUENCE</scope>
</reference>
<accession>A0A6J7NVE7</accession>
<evidence type="ECO:0000313" key="1">
    <source>
        <dbReference type="EMBL" id="CAB4996255.1"/>
    </source>
</evidence>
<proteinExistence type="predicted"/>
<protein>
    <submittedName>
        <fullName evidence="1">Unannotated protein</fullName>
    </submittedName>
</protein>
<name>A0A6J7NVE7_9ZZZZ</name>
<dbReference type="EMBL" id="CAFBOZ010000036">
    <property type="protein sequence ID" value="CAB4996255.1"/>
    <property type="molecule type" value="Genomic_DNA"/>
</dbReference>